<dbReference type="InterPro" id="IPR003615">
    <property type="entry name" value="HNH_nuc"/>
</dbReference>
<accession>A0A0F9SEV4</accession>
<gene>
    <name evidence="2" type="ORF">LCGC14_0859730</name>
</gene>
<comment type="caution">
    <text evidence="2">The sequence shown here is derived from an EMBL/GenBank/DDBJ whole genome shotgun (WGS) entry which is preliminary data.</text>
</comment>
<name>A0A0F9SEV4_9ZZZZ</name>
<dbReference type="SUPFAM" id="SSF54060">
    <property type="entry name" value="His-Me finger endonucleases"/>
    <property type="match status" value="1"/>
</dbReference>
<dbReference type="Gene3D" id="3.90.75.20">
    <property type="match status" value="1"/>
</dbReference>
<organism evidence="2">
    <name type="scientific">marine sediment metagenome</name>
    <dbReference type="NCBI Taxonomy" id="412755"/>
    <lineage>
        <taxon>unclassified sequences</taxon>
        <taxon>metagenomes</taxon>
        <taxon>ecological metagenomes</taxon>
    </lineage>
</organism>
<dbReference type="InterPro" id="IPR044925">
    <property type="entry name" value="His-Me_finger_sf"/>
</dbReference>
<dbReference type="Pfam" id="PF13392">
    <property type="entry name" value="HNH_3"/>
    <property type="match status" value="1"/>
</dbReference>
<sequence length="154" mass="18415">MPRFWASVHKARDGCWLWRNGSKRGYGGFWFVDKTILAHRFAYEHLVGPIPKDLWVLHHCDQPRCVRPDHLFLGTVLDNVRDAIRKNRWNYERRTSKNYVRGEQNHKAKLNERKVRTIRAQANHVSQAKLAFRFKVTKYAVFSVIHRLTWRHVA</sequence>
<reference evidence="2" key="1">
    <citation type="journal article" date="2015" name="Nature">
        <title>Complex archaea that bridge the gap between prokaryotes and eukaryotes.</title>
        <authorList>
            <person name="Spang A."/>
            <person name="Saw J.H."/>
            <person name="Jorgensen S.L."/>
            <person name="Zaremba-Niedzwiedzka K."/>
            <person name="Martijn J."/>
            <person name="Lind A.E."/>
            <person name="van Eijk R."/>
            <person name="Schleper C."/>
            <person name="Guy L."/>
            <person name="Ettema T.J."/>
        </authorList>
    </citation>
    <scope>NUCLEOTIDE SEQUENCE</scope>
</reference>
<dbReference type="EMBL" id="LAZR01002605">
    <property type="protein sequence ID" value="KKN27918.1"/>
    <property type="molecule type" value="Genomic_DNA"/>
</dbReference>
<evidence type="ECO:0000259" key="1">
    <source>
        <dbReference type="Pfam" id="PF13392"/>
    </source>
</evidence>
<feature type="domain" description="HNH nuclease" evidence="1">
    <location>
        <begin position="37"/>
        <end position="81"/>
    </location>
</feature>
<evidence type="ECO:0000313" key="2">
    <source>
        <dbReference type="EMBL" id="KKN27918.1"/>
    </source>
</evidence>
<protein>
    <recommendedName>
        <fullName evidence="1">HNH nuclease domain-containing protein</fullName>
    </recommendedName>
</protein>
<dbReference type="AlphaFoldDB" id="A0A0F9SEV4"/>
<proteinExistence type="predicted"/>